<accession>A0A918KC76</accession>
<dbReference type="InterPro" id="IPR003835">
    <property type="entry name" value="Glyco_trans_19"/>
</dbReference>
<sequence>MNIYLIAVEPSADQLGADLAQELRALDPNLVLSGIGGARMADVGIASAVNTNGLAILGITEALMRLPLVYRKIAEASADIEAAQPDMVVMIDSYGFMVRLAERLRKHGFEKTLVKYVAPQVWATRPSRAKRLARLFDHLLTLHPFEADWFTPLGLPTQHVGNAVFDTDYKSGDPNALRQKYDLGDRPILSVFFGSRPSEIKRLAKPFSATVQALKEQIPDLAILSPVSASVAEDVGAAAGSDPSMNDIILLPEDTKLDVMACSMAALACSGTVTTQLACAGVPTVVAYRMSWLTSVLVGMMLNSKYISMVNIDAKASLMPEFVQKSVTVDNLVRAVSRYLIDTKKRAAASDALILQTNLMRGSKTQSASAQAAQAIVELLQAP</sequence>
<dbReference type="PANTHER" id="PTHR30372">
    <property type="entry name" value="LIPID-A-DISACCHARIDE SYNTHASE"/>
    <property type="match status" value="1"/>
</dbReference>
<name>A0A918KC76_9PROT</name>
<dbReference type="RefSeq" id="WP_189580505.1">
    <property type="nucleotide sequence ID" value="NZ_BMYV01000001.1"/>
</dbReference>
<dbReference type="GO" id="GO:0016020">
    <property type="term" value="C:membrane"/>
    <property type="evidence" value="ECO:0007669"/>
    <property type="project" value="GOC"/>
</dbReference>
<evidence type="ECO:0000313" key="13">
    <source>
        <dbReference type="Proteomes" id="UP000600865"/>
    </source>
</evidence>
<reference evidence="12 13" key="1">
    <citation type="journal article" date="2014" name="Int. J. Syst. Evol. Microbiol.">
        <title>Complete genome sequence of Corynebacterium casei LMG S-19264T (=DSM 44701T), isolated from a smear-ripened cheese.</title>
        <authorList>
            <consortium name="US DOE Joint Genome Institute (JGI-PGF)"/>
            <person name="Walter F."/>
            <person name="Albersmeier A."/>
            <person name="Kalinowski J."/>
            <person name="Ruckert C."/>
        </authorList>
    </citation>
    <scope>NUCLEOTIDE SEQUENCE [LARGE SCALE GENOMIC DNA]</scope>
    <source>
        <strain evidence="12 13">KCTC 23968</strain>
    </source>
</reference>
<evidence type="ECO:0000313" key="12">
    <source>
        <dbReference type="EMBL" id="GGX57740.1"/>
    </source>
</evidence>
<keyword evidence="6" id="KW-0441">Lipid A biosynthesis</keyword>
<protein>
    <recommendedName>
        <fullName evidence="4 11">Lipid-A-disaccharide synthase</fullName>
        <ecNumber evidence="3 11">2.4.1.182</ecNumber>
    </recommendedName>
</protein>
<comment type="function">
    <text evidence="1">Condensation of UDP-2,3-diacylglucosamine and 2,3-diacylglucosamine-1-phosphate to form lipid A disaccharide, a precursor of lipid A, a phosphorylated glycolipid that anchors the lipopolysaccharide to the outer membrane of the cell.</text>
</comment>
<evidence type="ECO:0000256" key="8">
    <source>
        <dbReference type="ARBA" id="ARBA00022679"/>
    </source>
</evidence>
<dbReference type="PANTHER" id="PTHR30372:SF4">
    <property type="entry name" value="LIPID-A-DISACCHARIDE SYNTHASE, MITOCHONDRIAL-RELATED"/>
    <property type="match status" value="1"/>
</dbReference>
<dbReference type="GO" id="GO:0005543">
    <property type="term" value="F:phospholipid binding"/>
    <property type="evidence" value="ECO:0007669"/>
    <property type="project" value="TreeGrafter"/>
</dbReference>
<dbReference type="GO" id="GO:0009245">
    <property type="term" value="P:lipid A biosynthetic process"/>
    <property type="evidence" value="ECO:0007669"/>
    <property type="project" value="UniProtKB-UniRule"/>
</dbReference>
<comment type="caution">
    <text evidence="12">The sequence shown here is derived from an EMBL/GenBank/DDBJ whole genome shotgun (WGS) entry which is preliminary data.</text>
</comment>
<evidence type="ECO:0000256" key="11">
    <source>
        <dbReference type="NCBIfam" id="TIGR00215"/>
    </source>
</evidence>
<evidence type="ECO:0000256" key="3">
    <source>
        <dbReference type="ARBA" id="ARBA00012687"/>
    </source>
</evidence>
<proteinExistence type="inferred from homology"/>
<evidence type="ECO:0000256" key="6">
    <source>
        <dbReference type="ARBA" id="ARBA00022556"/>
    </source>
</evidence>
<dbReference type="SUPFAM" id="SSF53756">
    <property type="entry name" value="UDP-Glycosyltransferase/glycogen phosphorylase"/>
    <property type="match status" value="1"/>
</dbReference>
<evidence type="ECO:0000256" key="7">
    <source>
        <dbReference type="ARBA" id="ARBA00022676"/>
    </source>
</evidence>
<dbReference type="NCBIfam" id="TIGR00215">
    <property type="entry name" value="lpxB"/>
    <property type="match status" value="1"/>
</dbReference>
<keyword evidence="8" id="KW-0808">Transferase</keyword>
<comment type="catalytic activity">
    <reaction evidence="10">
        <text>a lipid X + a UDP-2-N,3-O-bis[(3R)-3-hydroxyacyl]-alpha-D-glucosamine = a lipid A disaccharide + UDP + H(+)</text>
        <dbReference type="Rhea" id="RHEA:67828"/>
        <dbReference type="ChEBI" id="CHEBI:15378"/>
        <dbReference type="ChEBI" id="CHEBI:58223"/>
        <dbReference type="ChEBI" id="CHEBI:137748"/>
        <dbReference type="ChEBI" id="CHEBI:176338"/>
        <dbReference type="ChEBI" id="CHEBI:176343"/>
        <dbReference type="EC" id="2.4.1.182"/>
    </reaction>
</comment>
<gene>
    <name evidence="12" type="primary">lpxB</name>
    <name evidence="12" type="ORF">GCM10011309_03470</name>
</gene>
<comment type="similarity">
    <text evidence="2">Belongs to the LpxB family.</text>
</comment>
<organism evidence="12 13">
    <name type="scientific">Litorimonas cladophorae</name>
    <dbReference type="NCBI Taxonomy" id="1220491"/>
    <lineage>
        <taxon>Bacteria</taxon>
        <taxon>Pseudomonadati</taxon>
        <taxon>Pseudomonadota</taxon>
        <taxon>Alphaproteobacteria</taxon>
        <taxon>Maricaulales</taxon>
        <taxon>Robiginitomaculaceae</taxon>
    </lineage>
</organism>
<dbReference type="Proteomes" id="UP000600865">
    <property type="component" value="Unassembled WGS sequence"/>
</dbReference>
<keyword evidence="13" id="KW-1185">Reference proteome</keyword>
<keyword evidence="9" id="KW-0443">Lipid metabolism</keyword>
<evidence type="ECO:0000256" key="4">
    <source>
        <dbReference type="ARBA" id="ARBA00020902"/>
    </source>
</evidence>
<dbReference type="GO" id="GO:0008915">
    <property type="term" value="F:lipid-A-disaccharide synthase activity"/>
    <property type="evidence" value="ECO:0007669"/>
    <property type="project" value="UniProtKB-UniRule"/>
</dbReference>
<keyword evidence="7" id="KW-0328">Glycosyltransferase</keyword>
<dbReference type="Pfam" id="PF02684">
    <property type="entry name" value="LpxB"/>
    <property type="match status" value="1"/>
</dbReference>
<keyword evidence="5" id="KW-0444">Lipid biosynthesis</keyword>
<dbReference type="EC" id="2.4.1.182" evidence="3 11"/>
<evidence type="ECO:0000256" key="1">
    <source>
        <dbReference type="ARBA" id="ARBA00002056"/>
    </source>
</evidence>
<evidence type="ECO:0000256" key="5">
    <source>
        <dbReference type="ARBA" id="ARBA00022516"/>
    </source>
</evidence>
<dbReference type="EMBL" id="BMYV01000001">
    <property type="protein sequence ID" value="GGX57740.1"/>
    <property type="molecule type" value="Genomic_DNA"/>
</dbReference>
<evidence type="ECO:0000256" key="9">
    <source>
        <dbReference type="ARBA" id="ARBA00023098"/>
    </source>
</evidence>
<evidence type="ECO:0000256" key="10">
    <source>
        <dbReference type="ARBA" id="ARBA00048975"/>
    </source>
</evidence>
<evidence type="ECO:0000256" key="2">
    <source>
        <dbReference type="ARBA" id="ARBA00007868"/>
    </source>
</evidence>
<dbReference type="AlphaFoldDB" id="A0A918KC76"/>